<evidence type="ECO:0000256" key="1">
    <source>
        <dbReference type="SAM" id="MobiDB-lite"/>
    </source>
</evidence>
<name>A0ABN9T6W2_9DINO</name>
<evidence type="ECO:0000313" key="2">
    <source>
        <dbReference type="EMBL" id="CAK0840732.1"/>
    </source>
</evidence>
<keyword evidence="3" id="KW-1185">Reference proteome</keyword>
<organism evidence="2 3">
    <name type="scientific">Prorocentrum cordatum</name>
    <dbReference type="NCBI Taxonomy" id="2364126"/>
    <lineage>
        <taxon>Eukaryota</taxon>
        <taxon>Sar</taxon>
        <taxon>Alveolata</taxon>
        <taxon>Dinophyceae</taxon>
        <taxon>Prorocentrales</taxon>
        <taxon>Prorocentraceae</taxon>
        <taxon>Prorocentrum</taxon>
    </lineage>
</organism>
<accession>A0ABN9T6W2</accession>
<feature type="region of interest" description="Disordered" evidence="1">
    <location>
        <begin position="1"/>
        <end position="22"/>
    </location>
</feature>
<proteinExistence type="predicted"/>
<dbReference type="EMBL" id="CAUYUJ010014396">
    <property type="protein sequence ID" value="CAK0840732.1"/>
    <property type="molecule type" value="Genomic_DNA"/>
</dbReference>
<gene>
    <name evidence="2" type="ORF">PCOR1329_LOCUS36094</name>
</gene>
<feature type="compositionally biased region" description="Polar residues" evidence="1">
    <location>
        <begin position="1"/>
        <end position="17"/>
    </location>
</feature>
<protein>
    <submittedName>
        <fullName evidence="2">Uncharacterized protein</fullName>
    </submittedName>
</protein>
<comment type="caution">
    <text evidence="2">The sequence shown here is derived from an EMBL/GenBank/DDBJ whole genome shotgun (WGS) entry which is preliminary data.</text>
</comment>
<evidence type="ECO:0000313" key="3">
    <source>
        <dbReference type="Proteomes" id="UP001189429"/>
    </source>
</evidence>
<dbReference type="Proteomes" id="UP001189429">
    <property type="component" value="Unassembled WGS sequence"/>
</dbReference>
<reference evidence="2" key="1">
    <citation type="submission" date="2023-10" db="EMBL/GenBank/DDBJ databases">
        <authorList>
            <person name="Chen Y."/>
            <person name="Shah S."/>
            <person name="Dougan E. K."/>
            <person name="Thang M."/>
            <person name="Chan C."/>
        </authorList>
    </citation>
    <scope>NUCLEOTIDE SEQUENCE [LARGE SCALE GENOMIC DNA]</scope>
</reference>
<sequence>MRFTTLTLEGNGRTHTAQGDPDHSMRACSFAPLHPSSSIFLFRARVSCGGPAGSAWRGPAASALLLILGAADQVRFGSVAGDSFSLRCSLALSPPLPHPSLGCDSWDWRPPPLVPPALLSPRSTSAEGCRLQHSLTSLQCRIARAAAMLGRWMLGAQGRAGTHARVRADILPQWIPPRRGQADPRSATAAAARWPRLHRWKLTELCVFGGPRRPHALAPRPPPLVAPLRRRSAPRGLASRSGLCGVRAALLARAVSGPWAPRRVHAWSNERAEVALHNSLHSSRASSEGAELSLHNLLVSECFNLWLVSCAQGRISCHTSLLRPVQVPVGRSVKLIQANRQTWFMAKHTNTVQFRRVSVAYGPLRHSPQQSYAGSPVQGCPSSQ</sequence>